<organism evidence="2 3">
    <name type="scientific">Prunus dulcis</name>
    <name type="common">Almond</name>
    <name type="synonym">Amygdalus dulcis</name>
    <dbReference type="NCBI Taxonomy" id="3755"/>
    <lineage>
        <taxon>Eukaryota</taxon>
        <taxon>Viridiplantae</taxon>
        <taxon>Streptophyta</taxon>
        <taxon>Embryophyta</taxon>
        <taxon>Tracheophyta</taxon>
        <taxon>Spermatophyta</taxon>
        <taxon>Magnoliopsida</taxon>
        <taxon>eudicotyledons</taxon>
        <taxon>Gunneridae</taxon>
        <taxon>Pentapetalae</taxon>
        <taxon>rosids</taxon>
        <taxon>fabids</taxon>
        <taxon>Rosales</taxon>
        <taxon>Rosaceae</taxon>
        <taxon>Amygdaloideae</taxon>
        <taxon>Amygdaleae</taxon>
        <taxon>Prunus</taxon>
    </lineage>
</organism>
<dbReference type="Gramene" id="VVA21782">
    <property type="protein sequence ID" value="VVA21782"/>
    <property type="gene ID" value="Prudul26B021254"/>
</dbReference>
<feature type="region of interest" description="Disordered" evidence="1">
    <location>
        <begin position="39"/>
        <end position="58"/>
    </location>
</feature>
<gene>
    <name evidence="2" type="ORF">ALMOND_2B021254</name>
</gene>
<dbReference type="Proteomes" id="UP000327085">
    <property type="component" value="Chromosome 5"/>
</dbReference>
<name>A0A5E4F233_PRUDU</name>
<reference evidence="3" key="1">
    <citation type="journal article" date="2020" name="Plant J.">
        <title>Transposons played a major role in the diversification between the closely related almond and peach genomes: results from the almond genome sequence.</title>
        <authorList>
            <person name="Alioto T."/>
            <person name="Alexiou K.G."/>
            <person name="Bardil A."/>
            <person name="Barteri F."/>
            <person name="Castanera R."/>
            <person name="Cruz F."/>
            <person name="Dhingra A."/>
            <person name="Duval H."/>
            <person name="Fernandez I Marti A."/>
            <person name="Frias L."/>
            <person name="Galan B."/>
            <person name="Garcia J.L."/>
            <person name="Howad W."/>
            <person name="Gomez-Garrido J."/>
            <person name="Gut M."/>
            <person name="Julca I."/>
            <person name="Morata J."/>
            <person name="Puigdomenech P."/>
            <person name="Ribeca P."/>
            <person name="Rubio Cabetas M.J."/>
            <person name="Vlasova A."/>
            <person name="Wirthensohn M."/>
            <person name="Garcia-Mas J."/>
            <person name="Gabaldon T."/>
            <person name="Casacuberta J.M."/>
            <person name="Arus P."/>
        </authorList>
    </citation>
    <scope>NUCLEOTIDE SEQUENCE [LARGE SCALE GENOMIC DNA]</scope>
    <source>
        <strain evidence="3">cv. Texas</strain>
    </source>
</reference>
<evidence type="ECO:0000256" key="1">
    <source>
        <dbReference type="SAM" id="MobiDB-lite"/>
    </source>
</evidence>
<accession>A0A5E4F233</accession>
<proteinExistence type="predicted"/>
<evidence type="ECO:0000313" key="3">
    <source>
        <dbReference type="Proteomes" id="UP000327085"/>
    </source>
</evidence>
<evidence type="ECO:0000313" key="2">
    <source>
        <dbReference type="EMBL" id="VVA21782.1"/>
    </source>
</evidence>
<sequence>MCGRIGIHNFMKGLSCPDEVVVKYPDGVHIVVRRSDFHTSEFAKDDDPSSKGKNRPEPLDPIAIAVAALSIPKNMSHIQRARAYSPYPSLGN</sequence>
<protein>
    <submittedName>
        <fullName evidence="2">PREDICTED: LOC109949123</fullName>
    </submittedName>
</protein>
<dbReference type="EMBL" id="CABIKO010000054">
    <property type="protein sequence ID" value="VVA21782.1"/>
    <property type="molecule type" value="Genomic_DNA"/>
</dbReference>
<dbReference type="InParanoid" id="A0A5E4F233"/>
<dbReference type="AlphaFoldDB" id="A0A5E4F233"/>